<dbReference type="PRINTS" id="PR00123">
    <property type="entry name" value="ATPASEA"/>
</dbReference>
<evidence type="ECO:0000256" key="12">
    <source>
        <dbReference type="RuleBase" id="RU000483"/>
    </source>
</evidence>
<dbReference type="NCBIfam" id="NF004484">
    <property type="entry name" value="PRK05815.3-2"/>
    <property type="match status" value="1"/>
</dbReference>
<comment type="function">
    <text evidence="11 12">Key component of the proton channel; it plays a direct role in the translocation of protons across the membrane.</text>
</comment>
<evidence type="ECO:0000256" key="3">
    <source>
        <dbReference type="ARBA" id="ARBA00022448"/>
    </source>
</evidence>
<sequence>MELNAEPLSNFLGKYLGITQEIVVQWMIILVTLVGCMLLTRNLKRIPNKRQSVLEIFVETINKLVIDNMGEGYKSFIPYIGSLVIFLLGMNVTGLIGVHPPTKDLNVTLGLAVTSFAVIQAYTIKKHGILGYFKGYITPVGILLPINIMERIMLPVSLSLRLFGNIFAGVMIMELIYGALFKTPLGIGQIGIPIPLHFYFDVFDASIQMLIFVMLTMINIKIISEH</sequence>
<keyword evidence="9 11" id="KW-0472">Membrane</keyword>
<dbReference type="PANTHER" id="PTHR42823:SF3">
    <property type="entry name" value="ATP SYNTHASE SUBUNIT A, CHLOROPLASTIC"/>
    <property type="match status" value="1"/>
</dbReference>
<evidence type="ECO:0000256" key="11">
    <source>
        <dbReference type="HAMAP-Rule" id="MF_01393"/>
    </source>
</evidence>
<dbReference type="HAMAP" id="MF_01393">
    <property type="entry name" value="ATP_synth_a_bact"/>
    <property type="match status" value="1"/>
</dbReference>
<feature type="transmembrane region" description="Helical" evidence="11">
    <location>
        <begin position="202"/>
        <end position="223"/>
    </location>
</feature>
<evidence type="ECO:0000256" key="2">
    <source>
        <dbReference type="ARBA" id="ARBA00006810"/>
    </source>
</evidence>
<dbReference type="SUPFAM" id="SSF81336">
    <property type="entry name" value="F1F0 ATP synthase subunit A"/>
    <property type="match status" value="1"/>
</dbReference>
<comment type="subcellular location">
    <subcellularLocation>
        <location evidence="11 12">Cell membrane</location>
        <topology evidence="11 12">Multi-pass membrane protein</topology>
    </subcellularLocation>
    <subcellularLocation>
        <location evidence="1">Membrane</location>
        <topology evidence="1">Multi-pass membrane protein</topology>
    </subcellularLocation>
</comment>
<dbReference type="RefSeq" id="WP_268042115.1">
    <property type="nucleotide sequence ID" value="NZ_JAPQER010000008.1"/>
</dbReference>
<dbReference type="PROSITE" id="PS00449">
    <property type="entry name" value="ATPASE_A"/>
    <property type="match status" value="1"/>
</dbReference>
<evidence type="ECO:0000313" key="14">
    <source>
        <dbReference type="Proteomes" id="UP001078443"/>
    </source>
</evidence>
<evidence type="ECO:0000256" key="8">
    <source>
        <dbReference type="ARBA" id="ARBA00023065"/>
    </source>
</evidence>
<gene>
    <name evidence="11" type="primary">atpB</name>
    <name evidence="13" type="ORF">OW763_14905</name>
</gene>
<dbReference type="EMBL" id="JAPQER010000008">
    <property type="protein sequence ID" value="MCY6485622.1"/>
    <property type="molecule type" value="Genomic_DNA"/>
</dbReference>
<organism evidence="13 14">
    <name type="scientific">Clostridium aestuarii</name>
    <dbReference type="NCBI Taxonomy" id="338193"/>
    <lineage>
        <taxon>Bacteria</taxon>
        <taxon>Bacillati</taxon>
        <taxon>Bacillota</taxon>
        <taxon>Clostridia</taxon>
        <taxon>Eubacteriales</taxon>
        <taxon>Clostridiaceae</taxon>
        <taxon>Clostridium</taxon>
    </lineage>
</organism>
<name>A0ABT4D3B4_9CLOT</name>
<evidence type="ECO:0000256" key="4">
    <source>
        <dbReference type="ARBA" id="ARBA00022547"/>
    </source>
</evidence>
<evidence type="ECO:0000256" key="10">
    <source>
        <dbReference type="ARBA" id="ARBA00023310"/>
    </source>
</evidence>
<comment type="caution">
    <text evidence="13">The sequence shown here is derived from an EMBL/GenBank/DDBJ whole genome shotgun (WGS) entry which is preliminary data.</text>
</comment>
<keyword evidence="3 11" id="KW-0813">Transport</keyword>
<evidence type="ECO:0000256" key="7">
    <source>
        <dbReference type="ARBA" id="ARBA00022989"/>
    </source>
</evidence>
<keyword evidence="14" id="KW-1185">Reference proteome</keyword>
<accession>A0ABT4D3B4</accession>
<dbReference type="Proteomes" id="UP001078443">
    <property type="component" value="Unassembled WGS sequence"/>
</dbReference>
<dbReference type="NCBIfam" id="TIGR01131">
    <property type="entry name" value="ATP_synt_6_or_A"/>
    <property type="match status" value="1"/>
</dbReference>
<feature type="transmembrane region" description="Helical" evidence="11">
    <location>
        <begin position="136"/>
        <end position="154"/>
    </location>
</feature>
<reference evidence="13" key="1">
    <citation type="submission" date="2022-12" db="EMBL/GenBank/DDBJ databases">
        <authorList>
            <person name="Wang J."/>
        </authorList>
    </citation>
    <scope>NUCLEOTIDE SEQUENCE</scope>
    <source>
        <strain evidence="13">HY-45-18</strain>
    </source>
</reference>
<keyword evidence="7 11" id="KW-1133">Transmembrane helix</keyword>
<evidence type="ECO:0000256" key="9">
    <source>
        <dbReference type="ARBA" id="ARBA00023136"/>
    </source>
</evidence>
<dbReference type="InterPro" id="IPR035908">
    <property type="entry name" value="F0_ATP_A_sf"/>
</dbReference>
<dbReference type="InterPro" id="IPR023011">
    <property type="entry name" value="ATP_synth_F0_asu_AS"/>
</dbReference>
<keyword evidence="10 11" id="KW-0066">ATP synthesis</keyword>
<evidence type="ECO:0000256" key="1">
    <source>
        <dbReference type="ARBA" id="ARBA00004141"/>
    </source>
</evidence>
<protein>
    <recommendedName>
        <fullName evidence="11 12">ATP synthase subunit a</fullName>
    </recommendedName>
    <alternativeName>
        <fullName evidence="11">ATP synthase F0 sector subunit a</fullName>
    </alternativeName>
    <alternativeName>
        <fullName evidence="11">F-ATPase subunit 6</fullName>
    </alternativeName>
</protein>
<evidence type="ECO:0000256" key="6">
    <source>
        <dbReference type="ARBA" id="ARBA00022781"/>
    </source>
</evidence>
<evidence type="ECO:0000256" key="5">
    <source>
        <dbReference type="ARBA" id="ARBA00022692"/>
    </source>
</evidence>
<dbReference type="CDD" id="cd00310">
    <property type="entry name" value="ATP-synt_Fo_a_6"/>
    <property type="match status" value="1"/>
</dbReference>
<keyword evidence="8 11" id="KW-0406">Ion transport</keyword>
<comment type="similarity">
    <text evidence="2 11 12">Belongs to the ATPase A chain family.</text>
</comment>
<dbReference type="PANTHER" id="PTHR42823">
    <property type="entry name" value="ATP SYNTHASE SUBUNIT A, CHLOROPLASTIC"/>
    <property type="match status" value="1"/>
</dbReference>
<proteinExistence type="inferred from homology"/>
<evidence type="ECO:0000313" key="13">
    <source>
        <dbReference type="EMBL" id="MCY6485622.1"/>
    </source>
</evidence>
<dbReference type="InterPro" id="IPR000568">
    <property type="entry name" value="ATP_synth_F0_asu"/>
</dbReference>
<feature type="transmembrane region" description="Helical" evidence="11">
    <location>
        <begin position="76"/>
        <end position="99"/>
    </location>
</feature>
<dbReference type="Gene3D" id="1.20.120.220">
    <property type="entry name" value="ATP synthase, F0 complex, subunit A"/>
    <property type="match status" value="1"/>
</dbReference>
<dbReference type="Pfam" id="PF00119">
    <property type="entry name" value="ATP-synt_A"/>
    <property type="match status" value="1"/>
</dbReference>
<keyword evidence="4 11" id="KW-0138">CF(0)</keyword>
<feature type="transmembrane region" description="Helical" evidence="11">
    <location>
        <begin position="160"/>
        <end position="181"/>
    </location>
</feature>
<feature type="transmembrane region" description="Helical" evidence="11">
    <location>
        <begin position="22"/>
        <end position="40"/>
    </location>
</feature>
<keyword evidence="5 11" id="KW-0812">Transmembrane</keyword>
<keyword evidence="6 11" id="KW-0375">Hydrogen ion transport</keyword>
<dbReference type="InterPro" id="IPR045082">
    <property type="entry name" value="ATP_syn_F0_a_bact/chloroplast"/>
</dbReference>
<keyword evidence="11" id="KW-1003">Cell membrane</keyword>